<dbReference type="InterPro" id="IPR019933">
    <property type="entry name" value="DivIVA_domain"/>
</dbReference>
<reference evidence="4 5" key="1">
    <citation type="submission" date="2019-05" db="EMBL/GenBank/DDBJ databases">
        <title>Mumia sp. nov., isolated from the intestinal contents of plateau pika (Ochotona curzoniae) in the Qinghai-Tibet plateau of China.</title>
        <authorList>
            <person name="Tian Z."/>
        </authorList>
    </citation>
    <scope>NUCLEOTIDE SEQUENCE [LARGE SCALE GENOMIC DNA]</scope>
    <source>
        <strain evidence="5">527</strain>
        <strain evidence="4">Z527</strain>
    </source>
</reference>
<evidence type="ECO:0000313" key="3">
    <source>
        <dbReference type="EMBL" id="TNC33223.1"/>
    </source>
</evidence>
<gene>
    <name evidence="4" type="ORF">FHE65_06195</name>
    <name evidence="3" type="ORF">FHE65_29305</name>
</gene>
<dbReference type="AlphaFoldDB" id="A0A5C4MWL8"/>
<evidence type="ECO:0000256" key="1">
    <source>
        <dbReference type="SAM" id="MobiDB-lite"/>
    </source>
</evidence>
<sequence>MLTRREHAVAQSELHGTIVGVIWIGVVVGALVVGAAVTVVAGRAGALSPPVSSRRDVLVPTDRDLTAADLRAVRFTRSWHGYARDEVDALLARLEADAAAREGTVVPAAPPEAADPPTSPDAGEPRE</sequence>
<feature type="compositionally biased region" description="Pro residues" evidence="1">
    <location>
        <begin position="108"/>
        <end position="119"/>
    </location>
</feature>
<dbReference type="EMBL" id="VDFR01000175">
    <property type="protein sequence ID" value="TNC33223.1"/>
    <property type="molecule type" value="Genomic_DNA"/>
</dbReference>
<keyword evidence="2" id="KW-1133">Transmembrane helix</keyword>
<proteinExistence type="predicted"/>
<accession>A0A5C4MWL8</accession>
<organism evidence="4 5">
    <name type="scientific">Mumia zhuanghuii</name>
    <dbReference type="NCBI Taxonomy" id="2585211"/>
    <lineage>
        <taxon>Bacteria</taxon>
        <taxon>Bacillati</taxon>
        <taxon>Actinomycetota</taxon>
        <taxon>Actinomycetes</taxon>
        <taxon>Propionibacteriales</taxon>
        <taxon>Nocardioidaceae</taxon>
        <taxon>Mumia</taxon>
    </lineage>
</organism>
<evidence type="ECO:0000256" key="2">
    <source>
        <dbReference type="SAM" id="Phobius"/>
    </source>
</evidence>
<dbReference type="NCBIfam" id="TIGR03544">
    <property type="entry name" value="DivI1A_domain"/>
    <property type="match status" value="1"/>
</dbReference>
<dbReference type="OrthoDB" id="3404379at2"/>
<evidence type="ECO:0000313" key="4">
    <source>
        <dbReference type="EMBL" id="TNC49103.1"/>
    </source>
</evidence>
<keyword evidence="2" id="KW-0472">Membrane</keyword>
<evidence type="ECO:0000313" key="5">
    <source>
        <dbReference type="Proteomes" id="UP000306740"/>
    </source>
</evidence>
<comment type="caution">
    <text evidence="4">The sequence shown here is derived from an EMBL/GenBank/DDBJ whole genome shotgun (WGS) entry which is preliminary data.</text>
</comment>
<keyword evidence="2" id="KW-0812">Transmembrane</keyword>
<protein>
    <submittedName>
        <fullName evidence="4">DivIVA domain-containing protein</fullName>
    </submittedName>
</protein>
<dbReference type="EMBL" id="VDFR01000028">
    <property type="protein sequence ID" value="TNC49103.1"/>
    <property type="molecule type" value="Genomic_DNA"/>
</dbReference>
<dbReference type="Gene3D" id="6.10.250.660">
    <property type="match status" value="1"/>
</dbReference>
<dbReference type="Proteomes" id="UP000306740">
    <property type="component" value="Unassembled WGS sequence"/>
</dbReference>
<feature type="region of interest" description="Disordered" evidence="1">
    <location>
        <begin position="102"/>
        <end position="127"/>
    </location>
</feature>
<name>A0A5C4MWL8_9ACTN</name>
<feature type="transmembrane region" description="Helical" evidence="2">
    <location>
        <begin position="20"/>
        <end position="46"/>
    </location>
</feature>